<feature type="domain" description="PABC" evidence="5">
    <location>
        <begin position="61"/>
        <end position="138"/>
    </location>
</feature>
<comment type="caution">
    <text evidence="6">The sequence shown here is derived from an EMBL/GenBank/DDBJ whole genome shotgun (WGS) entry which is preliminary data.</text>
</comment>
<name>A0ABP0R1M7_9DINO</name>
<dbReference type="SUPFAM" id="SSF63570">
    <property type="entry name" value="PABC (PABP) domain"/>
    <property type="match status" value="1"/>
</dbReference>
<organism evidence="6 7">
    <name type="scientific">Durusdinium trenchii</name>
    <dbReference type="NCBI Taxonomy" id="1381693"/>
    <lineage>
        <taxon>Eukaryota</taxon>
        <taxon>Sar</taxon>
        <taxon>Alveolata</taxon>
        <taxon>Dinophyceae</taxon>
        <taxon>Suessiales</taxon>
        <taxon>Symbiodiniaceae</taxon>
        <taxon>Durusdinium</taxon>
    </lineage>
</organism>
<dbReference type="Gene3D" id="1.10.1900.10">
    <property type="entry name" value="c-terminal domain of poly(a) binding protein"/>
    <property type="match status" value="1"/>
</dbReference>
<keyword evidence="3" id="KW-0472">Membrane</keyword>
<evidence type="ECO:0000259" key="5">
    <source>
        <dbReference type="PROSITE" id="PS51309"/>
    </source>
</evidence>
<evidence type="ECO:0000256" key="3">
    <source>
        <dbReference type="ARBA" id="ARBA00023136"/>
    </source>
</evidence>
<dbReference type="Proteomes" id="UP001642484">
    <property type="component" value="Unassembled WGS sequence"/>
</dbReference>
<dbReference type="SMART" id="SM00517">
    <property type="entry name" value="PolyA"/>
    <property type="match status" value="1"/>
</dbReference>
<sequence>MGYLPGGPGGFGSGGPWSPCSPFGPCGPCGPQACSPCGAGPCGPCLGGPCPGQPCAGLRPRSMVTPATLASMSPPMQKQLLGEKLYSEIAPLNPAHAGKITGMMLEKLQTGVVRTNCVDCLDRTNVLQFFVGLEVLKQQLTAMSWLPEPKMDFECQAVLVLSELYDVMGDHLALQYAGSVAHKKYQAFDINSSSLQQLLHRQRKAGLLHGKGTDNLRPLLADELLIQYISESHTLLEAALKRKAQGMPEPLSWTLSACKAPTYGEIGLHLPKDA</sequence>
<dbReference type="Pfam" id="PF00658">
    <property type="entry name" value="MLLE"/>
    <property type="match status" value="1"/>
</dbReference>
<dbReference type="PROSITE" id="PS51309">
    <property type="entry name" value="PABC"/>
    <property type="match status" value="1"/>
</dbReference>
<evidence type="ECO:0000259" key="4">
    <source>
        <dbReference type="PROSITE" id="PS50275"/>
    </source>
</evidence>
<evidence type="ECO:0008006" key="8">
    <source>
        <dbReference type="Google" id="ProtNLM"/>
    </source>
</evidence>
<keyword evidence="2" id="KW-0378">Hydrolase</keyword>
<dbReference type="InterPro" id="IPR036053">
    <property type="entry name" value="PABP-dom"/>
</dbReference>
<accession>A0ABP0R1M7</accession>
<feature type="domain" description="SAC" evidence="4">
    <location>
        <begin position="109"/>
        <end position="178"/>
    </location>
</feature>
<dbReference type="PROSITE" id="PS50275">
    <property type="entry name" value="SAC"/>
    <property type="match status" value="1"/>
</dbReference>
<dbReference type="InterPro" id="IPR002004">
    <property type="entry name" value="PABP_HYD_C"/>
</dbReference>
<proteinExistence type="predicted"/>
<dbReference type="PANTHER" id="PTHR45738">
    <property type="entry name" value="POLYPHOSPHOINOSITIDE PHOSPHATASE"/>
    <property type="match status" value="1"/>
</dbReference>
<evidence type="ECO:0000313" key="6">
    <source>
        <dbReference type="EMBL" id="CAK9094119.1"/>
    </source>
</evidence>
<dbReference type="InterPro" id="IPR002013">
    <property type="entry name" value="SAC_dom"/>
</dbReference>
<evidence type="ECO:0000313" key="7">
    <source>
        <dbReference type="Proteomes" id="UP001642484"/>
    </source>
</evidence>
<dbReference type="EMBL" id="CAXAMN010025295">
    <property type="protein sequence ID" value="CAK9094119.1"/>
    <property type="molecule type" value="Genomic_DNA"/>
</dbReference>
<gene>
    <name evidence="6" type="ORF">CCMP2556_LOCUS44909</name>
</gene>
<evidence type="ECO:0000256" key="2">
    <source>
        <dbReference type="ARBA" id="ARBA00022801"/>
    </source>
</evidence>
<dbReference type="PANTHER" id="PTHR45738:SF5">
    <property type="entry name" value="POLYPHOSPHOINOSITIDE PHOSPHATASE"/>
    <property type="match status" value="1"/>
</dbReference>
<comment type="subcellular location">
    <subcellularLocation>
        <location evidence="1">Endomembrane system</location>
    </subcellularLocation>
</comment>
<reference evidence="6 7" key="1">
    <citation type="submission" date="2024-02" db="EMBL/GenBank/DDBJ databases">
        <authorList>
            <person name="Chen Y."/>
            <person name="Shah S."/>
            <person name="Dougan E. K."/>
            <person name="Thang M."/>
            <person name="Chan C."/>
        </authorList>
    </citation>
    <scope>NUCLEOTIDE SEQUENCE [LARGE SCALE GENOMIC DNA]</scope>
</reference>
<protein>
    <recommendedName>
        <fullName evidence="8">SAC domain-containing protein</fullName>
    </recommendedName>
</protein>
<evidence type="ECO:0000256" key="1">
    <source>
        <dbReference type="ARBA" id="ARBA00004308"/>
    </source>
</evidence>
<dbReference type="InterPro" id="IPR043573">
    <property type="entry name" value="Fig4-like"/>
</dbReference>
<keyword evidence="7" id="KW-1185">Reference proteome</keyword>